<proteinExistence type="predicted"/>
<reference evidence="2" key="1">
    <citation type="submission" date="2021-01" db="EMBL/GenBank/DDBJ databases">
        <title>Whole genome shotgun sequence of Planotetraspora silvatica NBRC 100141.</title>
        <authorList>
            <person name="Komaki H."/>
            <person name="Tamura T."/>
        </authorList>
    </citation>
    <scope>NUCLEOTIDE SEQUENCE</scope>
    <source>
        <strain evidence="2">NBRC 100141</strain>
    </source>
</reference>
<dbReference type="AlphaFoldDB" id="A0A8J3UNM4"/>
<keyword evidence="3" id="KW-1185">Reference proteome</keyword>
<evidence type="ECO:0000313" key="3">
    <source>
        <dbReference type="Proteomes" id="UP000644610"/>
    </source>
</evidence>
<evidence type="ECO:0000313" key="2">
    <source>
        <dbReference type="EMBL" id="GII49273.1"/>
    </source>
</evidence>
<comment type="caution">
    <text evidence="2">The sequence shown here is derived from an EMBL/GenBank/DDBJ whole genome shotgun (WGS) entry which is preliminary data.</text>
</comment>
<accession>A0A8J3UNM4</accession>
<sequence>MLGARLHSSEPSPKAARPTWKIRRRPTRSAVDPASNRRQASTRVYASTVHCRPDTEACRSRRIAGRATLTMEMSITTTTMLAQQIASTRNRRRWLSSGMRGPIGGLLRIVGEVFSATDHDARI</sequence>
<gene>
    <name evidence="2" type="ORF">Psi02_56970</name>
</gene>
<feature type="region of interest" description="Disordered" evidence="1">
    <location>
        <begin position="1"/>
        <end position="44"/>
    </location>
</feature>
<name>A0A8J3UNM4_9ACTN</name>
<dbReference type="Proteomes" id="UP000644610">
    <property type="component" value="Unassembled WGS sequence"/>
</dbReference>
<dbReference type="EMBL" id="BOOQ01000040">
    <property type="protein sequence ID" value="GII49273.1"/>
    <property type="molecule type" value="Genomic_DNA"/>
</dbReference>
<evidence type="ECO:0000256" key="1">
    <source>
        <dbReference type="SAM" id="MobiDB-lite"/>
    </source>
</evidence>
<protein>
    <submittedName>
        <fullName evidence="2">Uncharacterized protein</fullName>
    </submittedName>
</protein>
<organism evidence="2 3">
    <name type="scientific">Planotetraspora silvatica</name>
    <dbReference type="NCBI Taxonomy" id="234614"/>
    <lineage>
        <taxon>Bacteria</taxon>
        <taxon>Bacillati</taxon>
        <taxon>Actinomycetota</taxon>
        <taxon>Actinomycetes</taxon>
        <taxon>Streptosporangiales</taxon>
        <taxon>Streptosporangiaceae</taxon>
        <taxon>Planotetraspora</taxon>
    </lineage>
</organism>